<dbReference type="OrthoDB" id="1243233at2759"/>
<keyword evidence="2" id="KW-1185">Reference proteome</keyword>
<dbReference type="Proteomes" id="UP000189701">
    <property type="component" value="Unplaced"/>
</dbReference>
<proteinExistence type="predicted"/>
<dbReference type="AlphaFoldDB" id="A0A1U7VNI9"/>
<dbReference type="GeneID" id="104220318"/>
<feature type="region of interest" description="Disordered" evidence="1">
    <location>
        <begin position="46"/>
        <end position="68"/>
    </location>
</feature>
<organism evidence="2 3">
    <name type="scientific">Nicotiana sylvestris</name>
    <name type="common">Wood tobacco</name>
    <name type="synonym">South American tobacco</name>
    <dbReference type="NCBI Taxonomy" id="4096"/>
    <lineage>
        <taxon>Eukaryota</taxon>
        <taxon>Viridiplantae</taxon>
        <taxon>Streptophyta</taxon>
        <taxon>Embryophyta</taxon>
        <taxon>Tracheophyta</taxon>
        <taxon>Spermatophyta</taxon>
        <taxon>Magnoliopsida</taxon>
        <taxon>eudicotyledons</taxon>
        <taxon>Gunneridae</taxon>
        <taxon>Pentapetalae</taxon>
        <taxon>asterids</taxon>
        <taxon>lamiids</taxon>
        <taxon>Solanales</taxon>
        <taxon>Solanaceae</taxon>
        <taxon>Nicotianoideae</taxon>
        <taxon>Nicotianeae</taxon>
        <taxon>Nicotiana</taxon>
    </lineage>
</organism>
<evidence type="ECO:0000313" key="2">
    <source>
        <dbReference type="Proteomes" id="UP000189701"/>
    </source>
</evidence>
<accession>A0A1U7VNI9</accession>
<evidence type="ECO:0000256" key="1">
    <source>
        <dbReference type="SAM" id="MobiDB-lite"/>
    </source>
</evidence>
<dbReference type="KEGG" id="nsy:104220318"/>
<protein>
    <submittedName>
        <fullName evidence="3">Uncharacterized protein LOC104220318 isoform X1</fullName>
    </submittedName>
</protein>
<evidence type="ECO:0000313" key="3">
    <source>
        <dbReference type="RefSeq" id="XP_009769462.1"/>
    </source>
</evidence>
<name>A0A1U7VNI9_NICSY</name>
<reference evidence="2" key="1">
    <citation type="journal article" date="2013" name="Genome Biol.">
        <title>Reference genomes and transcriptomes of Nicotiana sylvestris and Nicotiana tomentosiformis.</title>
        <authorList>
            <person name="Sierro N."/>
            <person name="Battey J.N."/>
            <person name="Ouadi S."/>
            <person name="Bovet L."/>
            <person name="Goepfert S."/>
            <person name="Bakaher N."/>
            <person name="Peitsch M.C."/>
            <person name="Ivanov N.V."/>
        </authorList>
    </citation>
    <scope>NUCLEOTIDE SEQUENCE [LARGE SCALE GENOMIC DNA]</scope>
</reference>
<gene>
    <name evidence="3" type="primary">LOC104220318</name>
</gene>
<sequence length="118" mass="12987">MDIHKISVNRELRTTIQIHVIITNIPGTTKGKCIAANVVTGVQGMPSDMTTTKGEDLEHQGSHRNQNVNLSKEQYEQVVRLLQHFQSDGAGDNSNSTNIINGAVNFAGPFSKEVSRDW</sequence>
<dbReference type="RefSeq" id="XP_009769462.1">
    <property type="nucleotide sequence ID" value="XM_009771160.1"/>
</dbReference>
<reference evidence="3" key="2">
    <citation type="submission" date="2025-08" db="UniProtKB">
        <authorList>
            <consortium name="RefSeq"/>
        </authorList>
    </citation>
    <scope>IDENTIFICATION</scope>
    <source>
        <tissue evidence="3">Leaf</tissue>
    </source>
</reference>